<organism evidence="4 5">
    <name type="scientific">Aphis gossypii</name>
    <name type="common">Cotton aphid</name>
    <dbReference type="NCBI Taxonomy" id="80765"/>
    <lineage>
        <taxon>Eukaryota</taxon>
        <taxon>Metazoa</taxon>
        <taxon>Ecdysozoa</taxon>
        <taxon>Arthropoda</taxon>
        <taxon>Hexapoda</taxon>
        <taxon>Insecta</taxon>
        <taxon>Pterygota</taxon>
        <taxon>Neoptera</taxon>
        <taxon>Paraneoptera</taxon>
        <taxon>Hemiptera</taxon>
        <taxon>Sternorrhyncha</taxon>
        <taxon>Aphidomorpha</taxon>
        <taxon>Aphidoidea</taxon>
        <taxon>Aphididae</taxon>
        <taxon>Aphidini</taxon>
        <taxon>Aphis</taxon>
        <taxon>Aphis</taxon>
    </lineage>
</organism>
<dbReference type="InterPro" id="IPR016024">
    <property type="entry name" value="ARM-type_fold"/>
</dbReference>
<dbReference type="GO" id="GO:0030036">
    <property type="term" value="P:actin cytoskeleton organization"/>
    <property type="evidence" value="ECO:0007669"/>
    <property type="project" value="InterPro"/>
</dbReference>
<dbReference type="InterPro" id="IPR042201">
    <property type="entry name" value="FH2_Formin_sf"/>
</dbReference>
<dbReference type="Proteomes" id="UP001154329">
    <property type="component" value="Chromosome 1"/>
</dbReference>
<feature type="compositionally biased region" description="Pro residues" evidence="1">
    <location>
        <begin position="504"/>
        <end position="523"/>
    </location>
</feature>
<evidence type="ECO:0000256" key="1">
    <source>
        <dbReference type="SAM" id="MobiDB-lite"/>
    </source>
</evidence>
<dbReference type="SUPFAM" id="SSF101447">
    <property type="entry name" value="Formin homology 2 domain (FH2 domain)"/>
    <property type="match status" value="1"/>
</dbReference>
<gene>
    <name evidence="4" type="ORF">APHIGO_LOCUS49</name>
</gene>
<dbReference type="PANTHER" id="PTHR46345:SF8">
    <property type="entry name" value="FORMIN 3, ISOFORM B"/>
    <property type="match status" value="1"/>
</dbReference>
<proteinExistence type="predicted"/>
<evidence type="ECO:0000313" key="4">
    <source>
        <dbReference type="EMBL" id="CAH1707528.1"/>
    </source>
</evidence>
<dbReference type="InterPro" id="IPR015425">
    <property type="entry name" value="FH2_Formin"/>
</dbReference>
<keyword evidence="5" id="KW-1185">Reference proteome</keyword>
<dbReference type="GO" id="GO:0031267">
    <property type="term" value="F:small GTPase binding"/>
    <property type="evidence" value="ECO:0007669"/>
    <property type="project" value="InterPro"/>
</dbReference>
<evidence type="ECO:0000259" key="2">
    <source>
        <dbReference type="PROSITE" id="PS51232"/>
    </source>
</evidence>
<name>A0A9P0NB39_APHGO</name>
<dbReference type="GO" id="GO:0003779">
    <property type="term" value="F:actin binding"/>
    <property type="evidence" value="ECO:0007669"/>
    <property type="project" value="InterPro"/>
</dbReference>
<dbReference type="SUPFAM" id="SSF48371">
    <property type="entry name" value="ARM repeat"/>
    <property type="match status" value="1"/>
</dbReference>
<dbReference type="Gene3D" id="1.20.58.2220">
    <property type="entry name" value="Formin, FH2 domain"/>
    <property type="match status" value="1"/>
</dbReference>
<reference evidence="4" key="2">
    <citation type="submission" date="2022-10" db="EMBL/GenBank/DDBJ databases">
        <authorList>
            <consortium name="ENA_rothamsted_submissions"/>
            <consortium name="culmorum"/>
            <person name="King R."/>
        </authorList>
    </citation>
    <scope>NUCLEOTIDE SEQUENCE</scope>
</reference>
<dbReference type="SMART" id="SM01140">
    <property type="entry name" value="Drf_GBD"/>
    <property type="match status" value="1"/>
</dbReference>
<dbReference type="PROSITE" id="PS51444">
    <property type="entry name" value="FH2"/>
    <property type="match status" value="1"/>
</dbReference>
<dbReference type="Gene3D" id="1.25.10.10">
    <property type="entry name" value="Leucine-rich Repeat Variant"/>
    <property type="match status" value="1"/>
</dbReference>
<evidence type="ECO:0008006" key="6">
    <source>
        <dbReference type="Google" id="ProtNLM"/>
    </source>
</evidence>
<dbReference type="PANTHER" id="PTHR46345">
    <property type="entry name" value="INVERTED FORMIN-2"/>
    <property type="match status" value="1"/>
</dbReference>
<dbReference type="EMBL" id="OU899034">
    <property type="protein sequence ID" value="CAH1707528.1"/>
    <property type="molecule type" value="Genomic_DNA"/>
</dbReference>
<feature type="compositionally biased region" description="Pro residues" evidence="1">
    <location>
        <begin position="531"/>
        <end position="571"/>
    </location>
</feature>
<feature type="region of interest" description="Disordered" evidence="1">
    <location>
        <begin position="504"/>
        <end position="574"/>
    </location>
</feature>
<feature type="domain" description="GBD/FH3" evidence="2">
    <location>
        <begin position="1"/>
        <end position="375"/>
    </location>
</feature>
<dbReference type="SMART" id="SM00498">
    <property type="entry name" value="FH2"/>
    <property type="match status" value="1"/>
</dbReference>
<feature type="domain" description="FH2" evidence="3">
    <location>
        <begin position="621"/>
        <end position="1008"/>
    </location>
</feature>
<protein>
    <recommendedName>
        <fullName evidence="6">Inverted formin-2</fullName>
    </recommendedName>
</protein>
<dbReference type="InterPro" id="IPR010472">
    <property type="entry name" value="FH3_dom"/>
</dbReference>
<reference evidence="4" key="1">
    <citation type="submission" date="2022-02" db="EMBL/GenBank/DDBJ databases">
        <authorList>
            <person name="King R."/>
        </authorList>
    </citation>
    <scope>NUCLEOTIDE SEQUENCE</scope>
</reference>
<accession>A0A9P0NB39</accession>
<evidence type="ECO:0000313" key="5">
    <source>
        <dbReference type="Proteomes" id="UP001154329"/>
    </source>
</evidence>
<dbReference type="SMART" id="SM01139">
    <property type="entry name" value="Drf_FH3"/>
    <property type="match status" value="1"/>
</dbReference>
<dbReference type="AlphaFoldDB" id="A0A9P0NB39"/>
<dbReference type="InterPro" id="IPR010473">
    <property type="entry name" value="GTPase-bd"/>
</dbReference>
<evidence type="ECO:0000259" key="3">
    <source>
        <dbReference type="PROSITE" id="PS51444"/>
    </source>
</evidence>
<dbReference type="InterPro" id="IPR014768">
    <property type="entry name" value="GBD/FH3_dom"/>
</dbReference>
<sequence length="1059" mass="119218">MNLTLNSYIFNFREERRSLRLNMTTHNHWMRLANHVKTNNIAASNNEKNRLSGSKLLADMRNGENLSKWEPELCIKMLQLPGVNNYLAIKKLVNEADKKWIEEFLQRDGLGTLLSSLGAASGKSLMGTMDQLQCVECLRAVVRSRTGLKYISTHLEYSSYLASAVLVCNNTIVKLQVYELLCALCVFSTDGMIFVKSVLSHIKIKQELRHDYEIVVMELQLADTFAYQTTLMAFVNCLILVEQNPRKRTCVRNELIALGLKTAINNMEGYEDDALQIQITVFEEHQLADENQIPQKSHQQLFNELRSKISNTLYDSYLQNILLQMSEMDYSDAKINDIWNLINEVICNDPQAILDTYRKTSKTHSTGSQTDEKRLIKGLSLNSRRCSLNIPKDKRTTIKLKRPSLPALPVVKKLDEHTNFNGRHIKNPIKCSIFTQTDRACYCDGIGLTEVDSNPELNNNSPDLLDVNYVKSDACKSLELSCKSSVIPPSPYLSNLSGIPPPPPLPISVGIPPPPPPPPPPPSSSSSSQKIPPPPPLPSTGISPPPPPPLPIIAPPPPPLPGMVPPPPPPITALKSTELISIPEKAPQSTTLSPSTEFLGFGKTITDGHRTVPTRRMNNNIKYYSLPKTKMKTLNWTKVNNQYLDKSVWSSADPPNLNINFRTIDELFCQKPRAKSSPAVLSPNGVSKANVVNILDNNRSLAINIMLKQFKSGSHEILEALQNGMSIPLERLKGLQRVLPTDEEIKLIKKKDVDLSIIGSAEQFCMQLNNISNYQLRIKLMIEKEELPAIVSEIHSQLESVKEMCDDLIKNQPFKQFLSLVLFIGNYLNAGSYAGNASGFTLDTLPKLLDTRANKPRVTFLHFVVEVAQTNKMDDILSFTKYTAALRNLSRISFLSLEDEINVKTKQIKSLHLQLSKQTKKQICDQFSDFIKQAVIDIETLNKEYKSATEKIQRVAIYFGEDVNKFKIEECFALLGNFFDRIDVVAKENINRKIQEEKNKTLAVELEKEKDVPNVVKRRGRGSMIPKDEDVCIVDLVLRDIRRGSFNLRSVKSEGEKHI</sequence>
<dbReference type="Pfam" id="PF02181">
    <property type="entry name" value="FH2"/>
    <property type="match status" value="1"/>
</dbReference>
<dbReference type="Pfam" id="PF06367">
    <property type="entry name" value="Drf_FH3"/>
    <property type="match status" value="1"/>
</dbReference>
<dbReference type="PROSITE" id="PS51232">
    <property type="entry name" value="GBD_FH3"/>
    <property type="match status" value="1"/>
</dbReference>
<dbReference type="Pfam" id="PF06371">
    <property type="entry name" value="Drf_GBD"/>
    <property type="match status" value="1"/>
</dbReference>
<dbReference type="InterPro" id="IPR011989">
    <property type="entry name" value="ARM-like"/>
</dbReference>